<dbReference type="PRINTS" id="PR00419">
    <property type="entry name" value="ADXRDTASE"/>
</dbReference>
<dbReference type="Gene3D" id="3.90.660.10">
    <property type="match status" value="1"/>
</dbReference>
<protein>
    <submittedName>
        <fullName evidence="2">FAD-binding protein</fullName>
    </submittedName>
</protein>
<sequence length="327" mass="36271">MRVAIIGAGLAGLVAGAELKKRGAQVVIFEKSRGNGGRLATKRLDWGHLDIGAQYFTARSESFKSEVRRWEQHQTVAPWPLTPFKLINGVLSPSGDDQRRYVGIPDMNEMARYLADSLEVHVETRIDKLQHRHAGWTLVSVTGESHSDFDWVILSLPAEQSKALLTDTSDVADLIPATVHSPCWALGLATRGAVAEHIQGIFGDDTISWASRLSSRPQRQAHRGYDDLWMLHFSPAWSTANGKDTNLDIADIGLDWLQSVLQTPLTAAHDYRHFWRYANIKDTALSIPPLVDSHQQLAVIGAWCRGGRVEGAYLSAMDLVEDCFLKV</sequence>
<evidence type="ECO:0000313" key="3">
    <source>
        <dbReference type="Proteomes" id="UP000319732"/>
    </source>
</evidence>
<proteinExistence type="predicted"/>
<dbReference type="PANTHER" id="PTHR16128:SF5">
    <property type="entry name" value="FAD_NAD(P)-BINDING OXIDOREDUCTASE FAMILY PROTEIN"/>
    <property type="match status" value="1"/>
</dbReference>
<dbReference type="SUPFAM" id="SSF51905">
    <property type="entry name" value="FAD/NAD(P)-binding domain"/>
    <property type="match status" value="1"/>
</dbReference>
<accession>A0A545U4B8</accession>
<dbReference type="EMBL" id="VHSG01000006">
    <property type="protein sequence ID" value="TQV84296.1"/>
    <property type="molecule type" value="Genomic_DNA"/>
</dbReference>
<gene>
    <name evidence="2" type="ORF">FKG94_06470</name>
</gene>
<dbReference type="AlphaFoldDB" id="A0A545U4B8"/>
<name>A0A545U4B8_9GAMM</name>
<evidence type="ECO:0000313" key="2">
    <source>
        <dbReference type="EMBL" id="TQV84296.1"/>
    </source>
</evidence>
<organism evidence="2 3">
    <name type="scientific">Exilibacterium tricleocarpae</name>
    <dbReference type="NCBI Taxonomy" id="2591008"/>
    <lineage>
        <taxon>Bacteria</taxon>
        <taxon>Pseudomonadati</taxon>
        <taxon>Pseudomonadota</taxon>
        <taxon>Gammaproteobacteria</taxon>
        <taxon>Cellvibrionales</taxon>
        <taxon>Cellvibrionaceae</taxon>
        <taxon>Exilibacterium</taxon>
    </lineage>
</organism>
<dbReference type="RefSeq" id="WP_142903375.1">
    <property type="nucleotide sequence ID" value="NZ_ML660089.1"/>
</dbReference>
<dbReference type="InterPro" id="IPR002937">
    <property type="entry name" value="Amino_oxidase"/>
</dbReference>
<dbReference type="Proteomes" id="UP000319732">
    <property type="component" value="Unassembled WGS sequence"/>
</dbReference>
<dbReference type="PANTHER" id="PTHR16128">
    <property type="entry name" value="FAD/NAD(P)-BINDING OXIDOREDUCTASE FAMILY PROTEIN"/>
    <property type="match status" value="1"/>
</dbReference>
<comment type="caution">
    <text evidence="2">The sequence shown here is derived from an EMBL/GenBank/DDBJ whole genome shotgun (WGS) entry which is preliminary data.</text>
</comment>
<dbReference type="OrthoDB" id="5792777at2"/>
<dbReference type="Pfam" id="PF01593">
    <property type="entry name" value="Amino_oxidase"/>
    <property type="match status" value="1"/>
</dbReference>
<dbReference type="Pfam" id="PF13450">
    <property type="entry name" value="NAD_binding_8"/>
    <property type="match status" value="1"/>
</dbReference>
<dbReference type="InterPro" id="IPR036188">
    <property type="entry name" value="FAD/NAD-bd_sf"/>
</dbReference>
<keyword evidence="3" id="KW-1185">Reference proteome</keyword>
<evidence type="ECO:0000259" key="1">
    <source>
        <dbReference type="Pfam" id="PF01593"/>
    </source>
</evidence>
<dbReference type="Gene3D" id="3.50.50.60">
    <property type="entry name" value="FAD/NAD(P)-binding domain"/>
    <property type="match status" value="1"/>
</dbReference>
<reference evidence="2 3" key="1">
    <citation type="submission" date="2019-06" db="EMBL/GenBank/DDBJ databases">
        <title>Whole genome sequence for Cellvibrionaceae sp. R142.</title>
        <authorList>
            <person name="Wang G."/>
        </authorList>
    </citation>
    <scope>NUCLEOTIDE SEQUENCE [LARGE SCALE GENOMIC DNA]</scope>
    <source>
        <strain evidence="2 3">R142</strain>
    </source>
</reference>
<feature type="domain" description="Amine oxidase" evidence="1">
    <location>
        <begin position="107"/>
        <end position="317"/>
    </location>
</feature>
<dbReference type="GO" id="GO:0016491">
    <property type="term" value="F:oxidoreductase activity"/>
    <property type="evidence" value="ECO:0007669"/>
    <property type="project" value="InterPro"/>
</dbReference>